<evidence type="ECO:0000259" key="1">
    <source>
        <dbReference type="Pfam" id="PF14291"/>
    </source>
</evidence>
<gene>
    <name evidence="2" type="ORF">FWK35_00034216</name>
</gene>
<dbReference type="Proteomes" id="UP000478052">
    <property type="component" value="Unassembled WGS sequence"/>
</dbReference>
<accession>A0A6G0VMQ3</accession>
<dbReference type="PANTHER" id="PTHR45749:SF21">
    <property type="entry name" value="DUF4371 DOMAIN-CONTAINING PROTEIN"/>
    <property type="match status" value="1"/>
</dbReference>
<dbReference type="SUPFAM" id="SSF53098">
    <property type="entry name" value="Ribonuclease H-like"/>
    <property type="match status" value="1"/>
</dbReference>
<evidence type="ECO:0000313" key="2">
    <source>
        <dbReference type="EMBL" id="KAF0691945.1"/>
    </source>
</evidence>
<sequence length="463" mass="53672">MVRIIKYMFLLSNKLFQLYVPNIVPFETKISNDPALYAKLTNISEEYRQILATMGPCQPTPLELPGKKFPYTNNRSFHEHYYYKTVNNIKVKRLWLSYSPINNKMYCTSCKLFGTPEAQKQPLATEGSNNWSMIMEKIKLHENKSCHLTAEINRGMYNSCQRVDKELQIHKNQLYLLFLEHLRGHNEKLTSDNQGNFLELVHLLGKYNPYLSCHLQKISENAQKNRLTFLSNDSQNKMLQILSDMVREQILSEIKKSGMFAVIIHTTTDLSKLEQLAFVIRYVTYNGIIQERLVALEVARDASGRGLFNLFSDICAKYQLEWEKELIAQAYDGASTMQGEYQGLRTHIQLQNPRAVYIWCFAHILNLVIVDVCETSIDIKIFISNIQALTTFMSARKRTADFVEAQLLLYPNMRVQRMKNLSTTRWTSHDRAINVVFLKYLAVIETLENLTKSPDTNTSCQAK</sequence>
<dbReference type="EMBL" id="VUJU01015835">
    <property type="protein sequence ID" value="KAF0691945.1"/>
    <property type="molecule type" value="Genomic_DNA"/>
</dbReference>
<name>A0A6G0VMQ3_APHCR</name>
<protein>
    <submittedName>
        <fullName evidence="2">Zinc finger MYM-type protein 1-like</fullName>
    </submittedName>
</protein>
<evidence type="ECO:0000313" key="3">
    <source>
        <dbReference type="Proteomes" id="UP000478052"/>
    </source>
</evidence>
<dbReference type="OrthoDB" id="6617949at2759"/>
<reference evidence="2 3" key="1">
    <citation type="submission" date="2019-08" db="EMBL/GenBank/DDBJ databases">
        <title>Whole genome of Aphis craccivora.</title>
        <authorList>
            <person name="Voronova N.V."/>
            <person name="Shulinski R.S."/>
            <person name="Bandarenka Y.V."/>
            <person name="Zhorov D.G."/>
            <person name="Warner D."/>
        </authorList>
    </citation>
    <scope>NUCLEOTIDE SEQUENCE [LARGE SCALE GENOMIC DNA]</scope>
    <source>
        <strain evidence="2">180601</strain>
        <tissue evidence="2">Whole Body</tissue>
    </source>
</reference>
<proteinExistence type="predicted"/>
<dbReference type="InterPro" id="IPR012337">
    <property type="entry name" value="RNaseH-like_sf"/>
</dbReference>
<dbReference type="Pfam" id="PF14291">
    <property type="entry name" value="DUF4371"/>
    <property type="match status" value="1"/>
</dbReference>
<dbReference type="InterPro" id="IPR025398">
    <property type="entry name" value="DUF4371"/>
</dbReference>
<feature type="domain" description="DUF4371" evidence="1">
    <location>
        <begin position="181"/>
        <end position="343"/>
    </location>
</feature>
<feature type="non-terminal residue" evidence="2">
    <location>
        <position position="463"/>
    </location>
</feature>
<dbReference type="PANTHER" id="PTHR45749">
    <property type="match status" value="1"/>
</dbReference>
<dbReference type="AlphaFoldDB" id="A0A6G0VMQ3"/>
<comment type="caution">
    <text evidence="2">The sequence shown here is derived from an EMBL/GenBank/DDBJ whole genome shotgun (WGS) entry which is preliminary data.</text>
</comment>
<keyword evidence="3" id="KW-1185">Reference proteome</keyword>
<organism evidence="2 3">
    <name type="scientific">Aphis craccivora</name>
    <name type="common">Cowpea aphid</name>
    <dbReference type="NCBI Taxonomy" id="307492"/>
    <lineage>
        <taxon>Eukaryota</taxon>
        <taxon>Metazoa</taxon>
        <taxon>Ecdysozoa</taxon>
        <taxon>Arthropoda</taxon>
        <taxon>Hexapoda</taxon>
        <taxon>Insecta</taxon>
        <taxon>Pterygota</taxon>
        <taxon>Neoptera</taxon>
        <taxon>Paraneoptera</taxon>
        <taxon>Hemiptera</taxon>
        <taxon>Sternorrhyncha</taxon>
        <taxon>Aphidomorpha</taxon>
        <taxon>Aphidoidea</taxon>
        <taxon>Aphididae</taxon>
        <taxon>Aphidini</taxon>
        <taxon>Aphis</taxon>
        <taxon>Aphis</taxon>
    </lineage>
</organism>